<evidence type="ECO:0000313" key="4">
    <source>
        <dbReference type="EMBL" id="MFC0215044.1"/>
    </source>
</evidence>
<dbReference type="Pfam" id="PF20469">
    <property type="entry name" value="OLD-like_TOPRIM"/>
    <property type="match status" value="1"/>
</dbReference>
<evidence type="ECO:0000313" key="5">
    <source>
        <dbReference type="Proteomes" id="UP001589776"/>
    </source>
</evidence>
<dbReference type="InterPro" id="IPR041685">
    <property type="entry name" value="AAA_GajA/Old/RecF-like"/>
</dbReference>
<sequence>MQAPYISRVKISNYRNFKYVDVELRDKQVIIGENNVGKTNFLRAIQLILDPNLSDQDRYLEETDFYNGLESPMKKGEIIEIVIEIKRFSHNKNLLCQLSDATVKTSPDTLRLTYRYFPRFREDGTIENYSYKIFKGDNEDIEFTHLDRKYLNIKVIKALRDVEAEIKNSRKSPLSVLLKAYNIEKSKLEAIADNIKAQNDQVLTLGELKDLNNRINDRFKEFIDLDPESIELATNEVNTNRILNTLKVLLGGRSVGDTSLGLTNILYITLMLLAIEDRTIPSFLNPILYQELIKKDKSGILEKAYKSDEEGNKILKDKLSSKLERELYEFMDMHNPIDEGATILAIEEPEAHLHPSIQRTIYKDVFSRSTNSVIMTTHSTHIASITPLQSILHLYRGKKGATKALSSATLSLDDEEYNDLARYIDANRGEIYFGKGVLLVEGITEEYLVPVFADLMGKSLDYKGIIVCNINSTNFSPYIKLLEQLGIPYAVVTDGDYYEIIGGKRNYHLLNNNSKNPIGYLGLEIIERVILENNILESNEIPKEYDKKDELFRKKGFFTGYCTAEVDIMEKCYEDKASRDVIIQVFNELTSGGEQQKQNFVENFEKGDFWACLRQIESSHSRIGKGRFAQRLAQYCTLDHIPEHIEGAIEYICKRVEEDDSDGDDVREEAQAN</sequence>
<dbReference type="InterPro" id="IPR051396">
    <property type="entry name" value="Bact_Antivir_Def_Nuclease"/>
</dbReference>
<dbReference type="Proteomes" id="UP001589776">
    <property type="component" value="Unassembled WGS sequence"/>
</dbReference>
<feature type="domain" description="Endonuclease GajA/Old nuclease/RecF-like AAA" evidence="1">
    <location>
        <begin position="5"/>
        <end position="227"/>
    </location>
</feature>
<proteinExistence type="predicted"/>
<organism evidence="4 5">
    <name type="scientific">Paenibacillus chartarius</name>
    <dbReference type="NCBI Taxonomy" id="747481"/>
    <lineage>
        <taxon>Bacteria</taxon>
        <taxon>Bacillati</taxon>
        <taxon>Bacillota</taxon>
        <taxon>Bacilli</taxon>
        <taxon>Bacillales</taxon>
        <taxon>Paenibacillaceae</taxon>
        <taxon>Paenibacillus</taxon>
    </lineage>
</organism>
<reference evidence="4 5" key="1">
    <citation type="submission" date="2024-09" db="EMBL/GenBank/DDBJ databases">
        <authorList>
            <person name="Sun Q."/>
            <person name="Mori K."/>
        </authorList>
    </citation>
    <scope>NUCLEOTIDE SEQUENCE [LARGE SCALE GENOMIC DNA]</scope>
    <source>
        <strain evidence="4 5">CCM 7759</strain>
    </source>
</reference>
<evidence type="ECO:0000259" key="1">
    <source>
        <dbReference type="Pfam" id="PF13175"/>
    </source>
</evidence>
<dbReference type="CDD" id="cd01026">
    <property type="entry name" value="TOPRIM_OLD"/>
    <property type="match status" value="1"/>
</dbReference>
<dbReference type="PANTHER" id="PTHR43581">
    <property type="entry name" value="ATP/GTP PHOSPHATASE"/>
    <property type="match status" value="1"/>
</dbReference>
<dbReference type="SUPFAM" id="SSF52540">
    <property type="entry name" value="P-loop containing nucleoside triphosphate hydrolases"/>
    <property type="match status" value="1"/>
</dbReference>
<dbReference type="InterPro" id="IPR034139">
    <property type="entry name" value="TOPRIM_OLD"/>
</dbReference>
<dbReference type="Gene3D" id="3.40.50.300">
    <property type="entry name" value="P-loop containing nucleotide triphosphate hydrolases"/>
    <property type="match status" value="1"/>
</dbReference>
<dbReference type="InterPro" id="IPR027417">
    <property type="entry name" value="P-loop_NTPase"/>
</dbReference>
<dbReference type="InterPro" id="IPR003959">
    <property type="entry name" value="ATPase_AAA_core"/>
</dbReference>
<keyword evidence="5" id="KW-1185">Reference proteome</keyword>
<keyword evidence="4" id="KW-0540">Nuclease</keyword>
<keyword evidence="4" id="KW-0255">Endonuclease</keyword>
<dbReference type="Pfam" id="PF13175">
    <property type="entry name" value="AAA_15"/>
    <property type="match status" value="1"/>
</dbReference>
<comment type="caution">
    <text evidence="4">The sequence shown here is derived from an EMBL/GenBank/DDBJ whole genome shotgun (WGS) entry which is preliminary data.</text>
</comment>
<dbReference type="Pfam" id="PF13304">
    <property type="entry name" value="AAA_21"/>
    <property type="match status" value="1"/>
</dbReference>
<dbReference type="PANTHER" id="PTHR43581:SF4">
    <property type="entry name" value="ATP_GTP PHOSPHATASE"/>
    <property type="match status" value="1"/>
</dbReference>
<keyword evidence="4" id="KW-0378">Hydrolase</keyword>
<dbReference type="GO" id="GO:0004519">
    <property type="term" value="F:endonuclease activity"/>
    <property type="evidence" value="ECO:0007669"/>
    <property type="project" value="UniProtKB-KW"/>
</dbReference>
<protein>
    <submittedName>
        <fullName evidence="4">ATP-dependent endonuclease</fullName>
    </submittedName>
</protein>
<evidence type="ECO:0000259" key="2">
    <source>
        <dbReference type="Pfam" id="PF13304"/>
    </source>
</evidence>
<evidence type="ECO:0000259" key="3">
    <source>
        <dbReference type="Pfam" id="PF20469"/>
    </source>
</evidence>
<feature type="domain" description="ATPase AAA-type core" evidence="2">
    <location>
        <begin position="341"/>
        <end position="382"/>
    </location>
</feature>
<dbReference type="RefSeq" id="WP_377472500.1">
    <property type="nucleotide sequence ID" value="NZ_JBHLWN010000080.1"/>
</dbReference>
<dbReference type="EMBL" id="JBHLWN010000080">
    <property type="protein sequence ID" value="MFC0215044.1"/>
    <property type="molecule type" value="Genomic_DNA"/>
</dbReference>
<feature type="domain" description="OLD protein-like TOPRIM" evidence="3">
    <location>
        <begin position="433"/>
        <end position="496"/>
    </location>
</feature>
<accession>A0ABV6DQY1</accession>
<gene>
    <name evidence="4" type="ORF">ACFFK0_21855</name>
</gene>
<name>A0ABV6DQY1_9BACL</name>